<dbReference type="PANTHER" id="PTHR34849">
    <property type="entry name" value="SSL5025 PROTEIN"/>
    <property type="match status" value="1"/>
</dbReference>
<dbReference type="RefSeq" id="WP_226589281.1">
    <property type="nucleotide sequence ID" value="NZ_BLAY01000150.1"/>
</dbReference>
<dbReference type="Pfam" id="PF04255">
    <property type="entry name" value="DUF433"/>
    <property type="match status" value="1"/>
</dbReference>
<reference evidence="1" key="1">
    <citation type="submission" date="2019-10" db="EMBL/GenBank/DDBJ databases">
        <title>Draft genome sequece of Microseira wollei NIES-4236.</title>
        <authorList>
            <person name="Yamaguchi H."/>
            <person name="Suzuki S."/>
            <person name="Kawachi M."/>
        </authorList>
    </citation>
    <scope>NUCLEOTIDE SEQUENCE</scope>
    <source>
        <strain evidence="1">NIES-4236</strain>
    </source>
</reference>
<dbReference type="PANTHER" id="PTHR34849:SF4">
    <property type="entry name" value="SLR1209 PROTEIN"/>
    <property type="match status" value="1"/>
</dbReference>
<name>A0AAV3XHU1_9CYAN</name>
<evidence type="ECO:0000313" key="2">
    <source>
        <dbReference type="Proteomes" id="UP001050975"/>
    </source>
</evidence>
<dbReference type="Proteomes" id="UP001050975">
    <property type="component" value="Unassembled WGS sequence"/>
</dbReference>
<dbReference type="EMBL" id="BLAY01000150">
    <property type="protein sequence ID" value="GET42158.1"/>
    <property type="molecule type" value="Genomic_DNA"/>
</dbReference>
<evidence type="ECO:0008006" key="3">
    <source>
        <dbReference type="Google" id="ProtNLM"/>
    </source>
</evidence>
<dbReference type="InterPro" id="IPR036388">
    <property type="entry name" value="WH-like_DNA-bd_sf"/>
</dbReference>
<protein>
    <recommendedName>
        <fullName evidence="3">DUF433 domain-containing protein</fullName>
    </recommendedName>
</protein>
<comment type="caution">
    <text evidence="1">The sequence shown here is derived from an EMBL/GenBank/DDBJ whole genome shotgun (WGS) entry which is preliminary data.</text>
</comment>
<keyword evidence="2" id="KW-1185">Reference proteome</keyword>
<dbReference type="InterPro" id="IPR007367">
    <property type="entry name" value="DUF433"/>
</dbReference>
<gene>
    <name evidence="1" type="ORF">MiSe_69720</name>
</gene>
<accession>A0AAV3XHU1</accession>
<dbReference type="InterPro" id="IPR009057">
    <property type="entry name" value="Homeodomain-like_sf"/>
</dbReference>
<proteinExistence type="predicted"/>
<organism evidence="1 2">
    <name type="scientific">Microseira wollei NIES-4236</name>
    <dbReference type="NCBI Taxonomy" id="2530354"/>
    <lineage>
        <taxon>Bacteria</taxon>
        <taxon>Bacillati</taxon>
        <taxon>Cyanobacteriota</taxon>
        <taxon>Cyanophyceae</taxon>
        <taxon>Oscillatoriophycideae</taxon>
        <taxon>Aerosakkonematales</taxon>
        <taxon>Aerosakkonemataceae</taxon>
        <taxon>Microseira</taxon>
    </lineage>
</organism>
<evidence type="ECO:0000313" key="1">
    <source>
        <dbReference type="EMBL" id="GET42158.1"/>
    </source>
</evidence>
<dbReference type="SUPFAM" id="SSF46689">
    <property type="entry name" value="Homeodomain-like"/>
    <property type="match status" value="1"/>
</dbReference>
<sequence length="111" mass="12678">MNVQLVDSLIQVIESLTPEESLLFQEKLQEKLAARAIQITPGVCGGNARIRNTRIPVWTLVSFRQQGADEAELLRNFPGLSREDLENAWSYYDRHRQEIDLAIASHQTDED</sequence>
<dbReference type="Gene3D" id="1.10.10.10">
    <property type="entry name" value="Winged helix-like DNA-binding domain superfamily/Winged helix DNA-binding domain"/>
    <property type="match status" value="1"/>
</dbReference>
<dbReference type="AlphaFoldDB" id="A0AAV3XHU1"/>